<feature type="transmembrane region" description="Helical" evidence="8">
    <location>
        <begin position="118"/>
        <end position="136"/>
    </location>
</feature>
<sequence>MPTDLLQPSHAPRAARSPVKRLWILALLAVVLSLVFMTLHLQGNISYILKHRGQILLTIVLVAFASGISTLLFQTITQNRILSPSVMGLESLFVFLQTLLVFFIQLSQLSQMGSVVQFLGETALLMIFATLLYRWLFNRSGLDLHRVLLTGLVFGTLFRSLSGLMQRLLSPGEFAVLQSRMFATFTHADAEVLAISAMMIVAITVIVWRLRHRLDVIALGRNSATALGVPYQHYVTGLLLLISLLVAISTALVGPMTFLGLLVVNLAWPVVGSWRHGYLLPGAILIGIIMLTGGQLLLEQLFNMAGTLSVIIEFFGGGLFIYLVLKKVAT</sequence>
<feature type="transmembrane region" description="Helical" evidence="8">
    <location>
        <begin position="304"/>
        <end position="325"/>
    </location>
</feature>
<evidence type="ECO:0000256" key="1">
    <source>
        <dbReference type="ARBA" id="ARBA00004651"/>
    </source>
</evidence>
<proteinExistence type="inferred from homology"/>
<dbReference type="Gene3D" id="1.10.3470.10">
    <property type="entry name" value="ABC transporter involved in vitamin B12 uptake, BtuC"/>
    <property type="match status" value="1"/>
</dbReference>
<evidence type="ECO:0000256" key="5">
    <source>
        <dbReference type="ARBA" id="ARBA00022692"/>
    </source>
</evidence>
<feature type="transmembrane region" description="Helical" evidence="8">
    <location>
        <begin position="238"/>
        <end position="266"/>
    </location>
</feature>
<dbReference type="PANTHER" id="PTHR30472">
    <property type="entry name" value="FERRIC ENTEROBACTIN TRANSPORT SYSTEM PERMEASE PROTEIN"/>
    <property type="match status" value="1"/>
</dbReference>
<dbReference type="InterPro" id="IPR000522">
    <property type="entry name" value="ABC_transptr_permease_BtuC"/>
</dbReference>
<evidence type="ECO:0000256" key="3">
    <source>
        <dbReference type="ARBA" id="ARBA00022448"/>
    </source>
</evidence>
<dbReference type="RefSeq" id="WP_109717487.1">
    <property type="nucleotide sequence ID" value="NZ_CP125958.1"/>
</dbReference>
<dbReference type="Pfam" id="PF01032">
    <property type="entry name" value="FecCD"/>
    <property type="match status" value="1"/>
</dbReference>
<dbReference type="EMBL" id="QGHF01000006">
    <property type="protein sequence ID" value="PWK96161.1"/>
    <property type="molecule type" value="Genomic_DNA"/>
</dbReference>
<reference evidence="9 10" key="1">
    <citation type="submission" date="2018-05" db="EMBL/GenBank/DDBJ databases">
        <title>Genomic Encyclopedia of Type Strains, Phase IV (KMG-V): Genome sequencing to study the core and pangenomes of soil and plant-associated prokaryotes.</title>
        <authorList>
            <person name="Whitman W."/>
        </authorList>
    </citation>
    <scope>NUCLEOTIDE SEQUENCE [LARGE SCALE GENOMIC DNA]</scope>
    <source>
        <strain evidence="9 10">PNA 200-10</strain>
    </source>
</reference>
<dbReference type="GO" id="GO:0005886">
    <property type="term" value="C:plasma membrane"/>
    <property type="evidence" value="ECO:0007669"/>
    <property type="project" value="UniProtKB-SubCell"/>
</dbReference>
<feature type="transmembrane region" description="Helical" evidence="8">
    <location>
        <begin position="278"/>
        <end position="298"/>
    </location>
</feature>
<dbReference type="SUPFAM" id="SSF81345">
    <property type="entry name" value="ABC transporter involved in vitamin B12 uptake, BtuC"/>
    <property type="match status" value="1"/>
</dbReference>
<organism evidence="9 10">
    <name type="scientific">Pantoea allii</name>
    <dbReference type="NCBI Taxonomy" id="574096"/>
    <lineage>
        <taxon>Bacteria</taxon>
        <taxon>Pseudomonadati</taxon>
        <taxon>Pseudomonadota</taxon>
        <taxon>Gammaproteobacteria</taxon>
        <taxon>Enterobacterales</taxon>
        <taxon>Erwiniaceae</taxon>
        <taxon>Pantoea</taxon>
    </lineage>
</organism>
<dbReference type="GeneID" id="99735822"/>
<keyword evidence="3" id="KW-0813">Transport</keyword>
<protein>
    <submittedName>
        <fullName evidence="9">Iron complex transport system permease protein</fullName>
    </submittedName>
</protein>
<dbReference type="AlphaFoldDB" id="A0A2V2B7Y3"/>
<dbReference type="OrthoDB" id="9796260at2"/>
<comment type="caution">
    <text evidence="9">The sequence shown here is derived from an EMBL/GenBank/DDBJ whole genome shotgun (WGS) entry which is preliminary data.</text>
</comment>
<dbReference type="STRING" id="574096.HA38_19680"/>
<keyword evidence="4" id="KW-1003">Cell membrane</keyword>
<accession>A0A2V2B7Y3</accession>
<dbReference type="Proteomes" id="UP000245981">
    <property type="component" value="Unassembled WGS sequence"/>
</dbReference>
<keyword evidence="7 8" id="KW-0472">Membrane</keyword>
<comment type="subcellular location">
    <subcellularLocation>
        <location evidence="1">Cell membrane</location>
        <topology evidence="1">Multi-pass membrane protein</topology>
    </subcellularLocation>
</comment>
<evidence type="ECO:0000256" key="4">
    <source>
        <dbReference type="ARBA" id="ARBA00022475"/>
    </source>
</evidence>
<evidence type="ECO:0000313" key="9">
    <source>
        <dbReference type="EMBL" id="PWK96161.1"/>
    </source>
</evidence>
<dbReference type="PANTHER" id="PTHR30472:SF19">
    <property type="entry name" value="PETROBACTIN IMPORT SYSTEM PERMEASE PROTEIN YCLO"/>
    <property type="match status" value="1"/>
</dbReference>
<feature type="transmembrane region" description="Helical" evidence="8">
    <location>
        <begin position="22"/>
        <end position="41"/>
    </location>
</feature>
<gene>
    <name evidence="9" type="ORF">C7431_10682</name>
</gene>
<evidence type="ECO:0000256" key="2">
    <source>
        <dbReference type="ARBA" id="ARBA00007935"/>
    </source>
</evidence>
<feature type="transmembrane region" description="Helical" evidence="8">
    <location>
        <begin position="53"/>
        <end position="73"/>
    </location>
</feature>
<keyword evidence="6 8" id="KW-1133">Transmembrane helix</keyword>
<feature type="transmembrane region" description="Helical" evidence="8">
    <location>
        <begin position="190"/>
        <end position="210"/>
    </location>
</feature>
<evidence type="ECO:0000256" key="8">
    <source>
        <dbReference type="SAM" id="Phobius"/>
    </source>
</evidence>
<evidence type="ECO:0000313" key="10">
    <source>
        <dbReference type="Proteomes" id="UP000245981"/>
    </source>
</evidence>
<evidence type="ECO:0000256" key="7">
    <source>
        <dbReference type="ARBA" id="ARBA00023136"/>
    </source>
</evidence>
<dbReference type="GO" id="GO:0022857">
    <property type="term" value="F:transmembrane transporter activity"/>
    <property type="evidence" value="ECO:0007669"/>
    <property type="project" value="InterPro"/>
</dbReference>
<dbReference type="CDD" id="cd06550">
    <property type="entry name" value="TM_ABC_iron-siderophores_like"/>
    <property type="match status" value="1"/>
</dbReference>
<dbReference type="InterPro" id="IPR037294">
    <property type="entry name" value="ABC_BtuC-like"/>
</dbReference>
<feature type="transmembrane region" description="Helical" evidence="8">
    <location>
        <begin position="85"/>
        <end position="106"/>
    </location>
</feature>
<comment type="similarity">
    <text evidence="2">Belongs to the binding-protein-dependent transport system permease family. FecCD subfamily.</text>
</comment>
<name>A0A2V2B7Y3_9GAMM</name>
<evidence type="ECO:0000256" key="6">
    <source>
        <dbReference type="ARBA" id="ARBA00022989"/>
    </source>
</evidence>
<dbReference type="GO" id="GO:0033214">
    <property type="term" value="P:siderophore-iron import into cell"/>
    <property type="evidence" value="ECO:0007669"/>
    <property type="project" value="TreeGrafter"/>
</dbReference>
<keyword evidence="5 8" id="KW-0812">Transmembrane</keyword>